<keyword evidence="1" id="KW-0378">Hydrolase</keyword>
<dbReference type="InterPro" id="IPR020422">
    <property type="entry name" value="TYR_PHOSPHATASE_DUAL_dom"/>
</dbReference>
<dbReference type="GO" id="GO:0019203">
    <property type="term" value="F:carbohydrate phosphatase activity"/>
    <property type="evidence" value="ECO:0007669"/>
    <property type="project" value="InterPro"/>
</dbReference>
<dbReference type="GO" id="GO:0004721">
    <property type="term" value="F:phosphoprotein phosphatase activity"/>
    <property type="evidence" value="ECO:0007669"/>
    <property type="project" value="UniProtKB-KW"/>
</dbReference>
<dbReference type="InterPro" id="IPR000387">
    <property type="entry name" value="Tyr_Pase_dom"/>
</dbReference>
<dbReference type="PROSITE" id="PS50054">
    <property type="entry name" value="TYR_PHOSPHATASE_DUAL"/>
    <property type="match status" value="1"/>
</dbReference>
<dbReference type="InterPro" id="IPR029021">
    <property type="entry name" value="Prot-tyrosine_phosphatase-like"/>
</dbReference>
<dbReference type="PANTHER" id="PTHR46642:SF2">
    <property type="entry name" value="PHOSPHOGLUCAN PHOSPHATASE LSF2, CHLOROPLASTIC"/>
    <property type="match status" value="1"/>
</dbReference>
<evidence type="ECO:0000259" key="5">
    <source>
        <dbReference type="PROSITE" id="PS50056"/>
    </source>
</evidence>
<dbReference type="Pfam" id="PF00782">
    <property type="entry name" value="DSPc"/>
    <property type="match status" value="1"/>
</dbReference>
<feature type="domain" description="Tyrosine-protein phosphatase" evidence="4">
    <location>
        <begin position="105"/>
        <end position="270"/>
    </location>
</feature>
<protein>
    <submittedName>
        <fullName evidence="6">Uncharacterized protein</fullName>
    </submittedName>
</protein>
<dbReference type="InterPro" id="IPR045204">
    <property type="entry name" value="DSP_laforin-like"/>
</dbReference>
<dbReference type="PANTHER" id="PTHR46642">
    <property type="entry name" value="DUAL SPECIFICITY PHOSPHATASE, SUBGROUP, CATALYTIC DOMAIN"/>
    <property type="match status" value="1"/>
</dbReference>
<keyword evidence="2" id="KW-0904">Protein phosphatase</keyword>
<dbReference type="EMBL" id="GDKF01004707">
    <property type="protein sequence ID" value="JAT73915.1"/>
    <property type="molecule type" value="Transcribed_RNA"/>
</dbReference>
<sequence length="298" mass="32192">TFGCGPCHDQTLNKEVVPMRPCSAQVTRGVVATHQPRLLAAAGQSPSCRRVRSRKCLSSPSETVTATQEARMVSEYNATMAAKMGWSSTRSGLNPFEYHPERGIYYHYLTSDLLLGSQPRSPGDVAHLAKDEGVDAILNLQQDRDLRHWGVDLASLRHAASEHGVQYMRAPAVDFDPGSLRHALPTAVGMLLEALSQGRRVFVHCTAGLGRAPAACIAAIYWAGLGVLPARDGLVRLEDAYKYVTDIRPCGPNQDAIRGATGDLLLGHSAGDLQPRGAQAFATLSVGDREIIVDRLQM</sequence>
<evidence type="ECO:0000256" key="3">
    <source>
        <dbReference type="ARBA" id="ARBA00023277"/>
    </source>
</evidence>
<feature type="non-terminal residue" evidence="6">
    <location>
        <position position="1"/>
    </location>
</feature>
<accession>A0A1D2A4J7</accession>
<gene>
    <name evidence="6" type="ORF">g.9827</name>
</gene>
<dbReference type="InterPro" id="IPR052832">
    <property type="entry name" value="Starch-Glucan_Phosphatase"/>
</dbReference>
<reference evidence="6" key="1">
    <citation type="submission" date="2015-08" db="EMBL/GenBank/DDBJ databases">
        <authorList>
            <person name="Babu N.S."/>
            <person name="Beckwith C.J."/>
            <person name="Beseler K.G."/>
            <person name="Brison A."/>
            <person name="Carone J.V."/>
            <person name="Caskin T.P."/>
            <person name="Diamond M."/>
            <person name="Durham M.E."/>
            <person name="Foxe J.M."/>
            <person name="Go M."/>
            <person name="Henderson B.A."/>
            <person name="Jones I.B."/>
            <person name="McGettigan J.A."/>
            <person name="Micheletti S.J."/>
            <person name="Nasrallah M.E."/>
            <person name="Ortiz D."/>
            <person name="Piller C.R."/>
            <person name="Privatt S.R."/>
            <person name="Schneider S.L."/>
            <person name="Sharp S."/>
            <person name="Smith T.C."/>
            <person name="Stanton J.D."/>
            <person name="Ullery H.E."/>
            <person name="Wilson R.J."/>
            <person name="Serrano M.G."/>
            <person name="Buck G."/>
            <person name="Lee V."/>
            <person name="Wang Y."/>
            <person name="Carvalho R."/>
            <person name="Voegtly L."/>
            <person name="Shi R."/>
            <person name="Duckworth R."/>
            <person name="Johnson A."/>
            <person name="Loviza R."/>
            <person name="Walstead R."/>
            <person name="Shah Z."/>
            <person name="Kiflezghi M."/>
            <person name="Wade K."/>
            <person name="Ball S.L."/>
            <person name="Bradley K.W."/>
            <person name="Asai D.J."/>
            <person name="Bowman C.A."/>
            <person name="Russell D.A."/>
            <person name="Pope W.H."/>
            <person name="Jacobs-Sera D."/>
            <person name="Hendrix R.W."/>
            <person name="Hatfull G.F."/>
        </authorList>
    </citation>
    <scope>NUCLEOTIDE SEQUENCE</scope>
</reference>
<evidence type="ECO:0000313" key="6">
    <source>
        <dbReference type="EMBL" id="JAT73915.1"/>
    </source>
</evidence>
<name>A0A1D2A4J7_AUXPR</name>
<organism evidence="6">
    <name type="scientific">Auxenochlorella protothecoides</name>
    <name type="common">Green microalga</name>
    <name type="synonym">Chlorella protothecoides</name>
    <dbReference type="NCBI Taxonomy" id="3075"/>
    <lineage>
        <taxon>Eukaryota</taxon>
        <taxon>Viridiplantae</taxon>
        <taxon>Chlorophyta</taxon>
        <taxon>core chlorophytes</taxon>
        <taxon>Trebouxiophyceae</taxon>
        <taxon>Chlorellales</taxon>
        <taxon>Chlorellaceae</taxon>
        <taxon>Auxenochlorella</taxon>
    </lineage>
</organism>
<evidence type="ECO:0000256" key="1">
    <source>
        <dbReference type="ARBA" id="ARBA00022801"/>
    </source>
</evidence>
<evidence type="ECO:0000256" key="2">
    <source>
        <dbReference type="ARBA" id="ARBA00022912"/>
    </source>
</evidence>
<dbReference type="AlphaFoldDB" id="A0A1D2A4J7"/>
<evidence type="ECO:0000259" key="4">
    <source>
        <dbReference type="PROSITE" id="PS50054"/>
    </source>
</evidence>
<dbReference type="GO" id="GO:0005983">
    <property type="term" value="P:starch catabolic process"/>
    <property type="evidence" value="ECO:0007669"/>
    <property type="project" value="TreeGrafter"/>
</dbReference>
<dbReference type="GO" id="GO:0009507">
    <property type="term" value="C:chloroplast"/>
    <property type="evidence" value="ECO:0007669"/>
    <property type="project" value="TreeGrafter"/>
</dbReference>
<feature type="domain" description="Tyrosine specific protein phosphatases" evidence="5">
    <location>
        <begin position="182"/>
        <end position="249"/>
    </location>
</feature>
<keyword evidence="3" id="KW-0119">Carbohydrate metabolism</keyword>
<dbReference type="GO" id="GO:2001070">
    <property type="term" value="F:starch binding"/>
    <property type="evidence" value="ECO:0007669"/>
    <property type="project" value="TreeGrafter"/>
</dbReference>
<dbReference type="CDD" id="cd14526">
    <property type="entry name" value="DSP_laforin-like"/>
    <property type="match status" value="1"/>
</dbReference>
<dbReference type="InterPro" id="IPR000340">
    <property type="entry name" value="Dual-sp_phosphatase_cat-dom"/>
</dbReference>
<proteinExistence type="predicted"/>
<dbReference type="SUPFAM" id="SSF52799">
    <property type="entry name" value="(Phosphotyrosine protein) phosphatases II"/>
    <property type="match status" value="1"/>
</dbReference>
<dbReference type="PROSITE" id="PS50056">
    <property type="entry name" value="TYR_PHOSPHATASE_2"/>
    <property type="match status" value="1"/>
</dbReference>
<dbReference type="Gene3D" id="3.90.190.10">
    <property type="entry name" value="Protein tyrosine phosphatase superfamily"/>
    <property type="match status" value="1"/>
</dbReference>